<keyword evidence="3" id="KW-1185">Reference proteome</keyword>
<feature type="compositionally biased region" description="Basic and acidic residues" evidence="1">
    <location>
        <begin position="54"/>
        <end position="66"/>
    </location>
</feature>
<evidence type="ECO:0000313" key="3">
    <source>
        <dbReference type="Proteomes" id="UP000652761"/>
    </source>
</evidence>
<evidence type="ECO:0000313" key="2">
    <source>
        <dbReference type="EMBL" id="MQL82266.1"/>
    </source>
</evidence>
<comment type="caution">
    <text evidence="2">The sequence shown here is derived from an EMBL/GenBank/DDBJ whole genome shotgun (WGS) entry which is preliminary data.</text>
</comment>
<dbReference type="AlphaFoldDB" id="A0A843UJJ8"/>
<sequence>MRIAGGAHTQSRPVTAIGSRVQLAVRSPPQTISPIPRFFGSSHSLDYANHWRSPHAEPPSHNDRKSAKIHPRSVCTSTPTAIPYGQTQIFIRPGVGTAREAPIQNRHFDTVGKRSDSKISSPRAQIPLRERGRGLPMRSHTDTPSIKHMGARTSPI</sequence>
<proteinExistence type="predicted"/>
<evidence type="ECO:0000256" key="1">
    <source>
        <dbReference type="SAM" id="MobiDB-lite"/>
    </source>
</evidence>
<gene>
    <name evidence="2" type="ORF">Taro_014735</name>
</gene>
<feature type="region of interest" description="Disordered" evidence="1">
    <location>
        <begin position="110"/>
        <end position="156"/>
    </location>
</feature>
<protein>
    <submittedName>
        <fullName evidence="2">Uncharacterized protein</fullName>
    </submittedName>
</protein>
<organism evidence="2 3">
    <name type="scientific">Colocasia esculenta</name>
    <name type="common">Wild taro</name>
    <name type="synonym">Arum esculentum</name>
    <dbReference type="NCBI Taxonomy" id="4460"/>
    <lineage>
        <taxon>Eukaryota</taxon>
        <taxon>Viridiplantae</taxon>
        <taxon>Streptophyta</taxon>
        <taxon>Embryophyta</taxon>
        <taxon>Tracheophyta</taxon>
        <taxon>Spermatophyta</taxon>
        <taxon>Magnoliopsida</taxon>
        <taxon>Liliopsida</taxon>
        <taxon>Araceae</taxon>
        <taxon>Aroideae</taxon>
        <taxon>Colocasieae</taxon>
        <taxon>Colocasia</taxon>
    </lineage>
</organism>
<dbReference type="EMBL" id="NMUH01000621">
    <property type="protein sequence ID" value="MQL82266.1"/>
    <property type="molecule type" value="Genomic_DNA"/>
</dbReference>
<reference evidence="2" key="1">
    <citation type="submission" date="2017-07" db="EMBL/GenBank/DDBJ databases">
        <title>Taro Niue Genome Assembly and Annotation.</title>
        <authorList>
            <person name="Atibalentja N."/>
            <person name="Keating K."/>
            <person name="Fields C.J."/>
        </authorList>
    </citation>
    <scope>NUCLEOTIDE SEQUENCE</scope>
    <source>
        <strain evidence="2">Niue_2</strain>
        <tissue evidence="2">Leaf</tissue>
    </source>
</reference>
<accession>A0A843UJJ8</accession>
<feature type="region of interest" description="Disordered" evidence="1">
    <location>
        <begin position="50"/>
        <end position="80"/>
    </location>
</feature>
<name>A0A843UJJ8_COLES</name>
<dbReference type="Proteomes" id="UP000652761">
    <property type="component" value="Unassembled WGS sequence"/>
</dbReference>